<dbReference type="OrthoDB" id="9803188at2"/>
<keyword evidence="3" id="KW-0238">DNA-binding</keyword>
<keyword evidence="7" id="KW-1185">Reference proteome</keyword>
<dbReference type="Gene3D" id="1.10.150.130">
    <property type="match status" value="1"/>
</dbReference>
<comment type="similarity">
    <text evidence="1">Belongs to the 'phage' integrase family.</text>
</comment>
<dbReference type="GO" id="GO:0003677">
    <property type="term" value="F:DNA binding"/>
    <property type="evidence" value="ECO:0007669"/>
    <property type="project" value="UniProtKB-KW"/>
</dbReference>
<evidence type="ECO:0000313" key="6">
    <source>
        <dbReference type="EMBL" id="KRM18925.1"/>
    </source>
</evidence>
<evidence type="ECO:0000256" key="3">
    <source>
        <dbReference type="ARBA" id="ARBA00023125"/>
    </source>
</evidence>
<evidence type="ECO:0000256" key="4">
    <source>
        <dbReference type="ARBA" id="ARBA00023172"/>
    </source>
</evidence>
<evidence type="ECO:0000256" key="2">
    <source>
        <dbReference type="ARBA" id="ARBA00022908"/>
    </source>
</evidence>
<accession>A0A0R1WN94</accession>
<dbReference type="CDD" id="cd01189">
    <property type="entry name" value="INT_ICEBs1_C_like"/>
    <property type="match status" value="1"/>
</dbReference>
<evidence type="ECO:0000256" key="1">
    <source>
        <dbReference type="ARBA" id="ARBA00008857"/>
    </source>
</evidence>
<dbReference type="Pfam" id="PF14659">
    <property type="entry name" value="Phage_int_SAM_3"/>
    <property type="match status" value="1"/>
</dbReference>
<gene>
    <name evidence="6" type="ORF">FC40_GL000714</name>
</gene>
<dbReference type="Proteomes" id="UP000051054">
    <property type="component" value="Unassembled WGS sequence"/>
</dbReference>
<dbReference type="InterPro" id="IPR004107">
    <property type="entry name" value="Integrase_SAM-like_N"/>
</dbReference>
<dbReference type="eggNOG" id="COG0582">
    <property type="taxonomic scope" value="Bacteria"/>
</dbReference>
<dbReference type="GO" id="GO:0006310">
    <property type="term" value="P:DNA recombination"/>
    <property type="evidence" value="ECO:0007669"/>
    <property type="project" value="UniProtKB-KW"/>
</dbReference>
<dbReference type="Pfam" id="PF00589">
    <property type="entry name" value="Phage_integrase"/>
    <property type="match status" value="1"/>
</dbReference>
<keyword evidence="2" id="KW-0229">DNA integration</keyword>
<dbReference type="PATRIC" id="fig|1423755.3.peg.768"/>
<dbReference type="PROSITE" id="PS51898">
    <property type="entry name" value="TYR_RECOMBINASE"/>
    <property type="match status" value="1"/>
</dbReference>
<organism evidence="6 7">
    <name type="scientific">Ligilactobacillus hayakitensis DSM 18933 = JCM 14209</name>
    <dbReference type="NCBI Taxonomy" id="1423755"/>
    <lineage>
        <taxon>Bacteria</taxon>
        <taxon>Bacillati</taxon>
        <taxon>Bacillota</taxon>
        <taxon>Bacilli</taxon>
        <taxon>Lactobacillales</taxon>
        <taxon>Lactobacillaceae</taxon>
        <taxon>Ligilactobacillus</taxon>
    </lineage>
</organism>
<dbReference type="PANTHER" id="PTHR30349">
    <property type="entry name" value="PHAGE INTEGRASE-RELATED"/>
    <property type="match status" value="1"/>
</dbReference>
<dbReference type="PANTHER" id="PTHR30349:SF64">
    <property type="entry name" value="PROPHAGE INTEGRASE INTD-RELATED"/>
    <property type="match status" value="1"/>
</dbReference>
<comment type="caution">
    <text evidence="6">The sequence shown here is derived from an EMBL/GenBank/DDBJ whole genome shotgun (WGS) entry which is preliminary data.</text>
</comment>
<reference evidence="6 7" key="1">
    <citation type="journal article" date="2015" name="Genome Announc.">
        <title>Expanding the biotechnology potential of lactobacilli through comparative genomics of 213 strains and associated genera.</title>
        <authorList>
            <person name="Sun Z."/>
            <person name="Harris H.M."/>
            <person name="McCann A."/>
            <person name="Guo C."/>
            <person name="Argimon S."/>
            <person name="Zhang W."/>
            <person name="Yang X."/>
            <person name="Jeffery I.B."/>
            <person name="Cooney J.C."/>
            <person name="Kagawa T.F."/>
            <person name="Liu W."/>
            <person name="Song Y."/>
            <person name="Salvetti E."/>
            <person name="Wrobel A."/>
            <person name="Rasinkangas P."/>
            <person name="Parkhill J."/>
            <person name="Rea M.C."/>
            <person name="O'Sullivan O."/>
            <person name="Ritari J."/>
            <person name="Douillard F.P."/>
            <person name="Paul Ross R."/>
            <person name="Yang R."/>
            <person name="Briner A.E."/>
            <person name="Felis G.E."/>
            <person name="de Vos W.M."/>
            <person name="Barrangou R."/>
            <person name="Klaenhammer T.R."/>
            <person name="Caufield P.W."/>
            <person name="Cui Y."/>
            <person name="Zhang H."/>
            <person name="O'Toole P.W."/>
        </authorList>
    </citation>
    <scope>NUCLEOTIDE SEQUENCE [LARGE SCALE GENOMIC DNA]</scope>
    <source>
        <strain evidence="6 7">DSM 18933</strain>
    </source>
</reference>
<dbReference type="InterPro" id="IPR013762">
    <property type="entry name" value="Integrase-like_cat_sf"/>
</dbReference>
<dbReference type="SUPFAM" id="SSF56349">
    <property type="entry name" value="DNA breaking-rejoining enzymes"/>
    <property type="match status" value="1"/>
</dbReference>
<protein>
    <submittedName>
        <fullName evidence="6">Phage integrase</fullName>
    </submittedName>
</protein>
<dbReference type="InterPro" id="IPR011010">
    <property type="entry name" value="DNA_brk_join_enz"/>
</dbReference>
<sequence>MTKINEYKDKKGNTLYRFRFYAGIDELTGKKKYIKRASFKTIQEAKKELLKIEYEVSQGIYFNKVKSMKFEDVMNEWLAVYKTTVKASTYDNNLMYINNYIHPYFKDMRIDKIKLVHCQDFINRTFKTTPTGTIYAMQIVKRIFNYAIRSGIIESNPVLYVVIPKQKQSIERVEHENFYNRDELKTFLDTAKKYNEKYYNLVRLLAYTGMRKGEALALTWDDVDFTNNTISVSKTVAKTNKGYTIQTPKTKASNRVINVDQETLISLKKWQIEQRKIMFALGFNVNTGKQLVFSNRKNTILNGTLINHIIKKLAKKSDLYAITPHGFRHTHASLLFDSGMNVKQVQKRLGHSNINTTLNIYTHVVQTEDKTGDEFAKYLNLG</sequence>
<evidence type="ECO:0000259" key="5">
    <source>
        <dbReference type="PROSITE" id="PS51898"/>
    </source>
</evidence>
<dbReference type="InterPro" id="IPR002104">
    <property type="entry name" value="Integrase_catalytic"/>
</dbReference>
<name>A0A0R1WN94_9LACO</name>
<dbReference type="Pfam" id="PF14657">
    <property type="entry name" value="Arm-DNA-bind_4"/>
    <property type="match status" value="1"/>
</dbReference>
<dbReference type="Gene3D" id="1.10.443.10">
    <property type="entry name" value="Intergrase catalytic core"/>
    <property type="match status" value="1"/>
</dbReference>
<dbReference type="AlphaFoldDB" id="A0A0R1WN94"/>
<dbReference type="EMBL" id="AZGD01000090">
    <property type="protein sequence ID" value="KRM18925.1"/>
    <property type="molecule type" value="Genomic_DNA"/>
</dbReference>
<dbReference type="STRING" id="1423755.FC40_GL000714"/>
<dbReference type="GO" id="GO:0015074">
    <property type="term" value="P:DNA integration"/>
    <property type="evidence" value="ECO:0007669"/>
    <property type="project" value="UniProtKB-KW"/>
</dbReference>
<dbReference type="InterPro" id="IPR028259">
    <property type="entry name" value="AP2-like_int_N"/>
</dbReference>
<dbReference type="InterPro" id="IPR050090">
    <property type="entry name" value="Tyrosine_recombinase_XerCD"/>
</dbReference>
<dbReference type="InterPro" id="IPR010998">
    <property type="entry name" value="Integrase_recombinase_N"/>
</dbReference>
<dbReference type="RefSeq" id="WP_025022499.1">
    <property type="nucleotide sequence ID" value="NZ_AZGD01000090.1"/>
</dbReference>
<keyword evidence="4" id="KW-0233">DNA recombination</keyword>
<feature type="domain" description="Tyr recombinase" evidence="5">
    <location>
        <begin position="174"/>
        <end position="376"/>
    </location>
</feature>
<proteinExistence type="inferred from homology"/>
<evidence type="ECO:0000313" key="7">
    <source>
        <dbReference type="Proteomes" id="UP000051054"/>
    </source>
</evidence>